<protein>
    <submittedName>
        <fullName evidence="2">Uncharacterized protein</fullName>
    </submittedName>
</protein>
<gene>
    <name evidence="2" type="ORF">B0I22_3405</name>
</gene>
<comment type="caution">
    <text evidence="2">The sequence shown here is derived from an EMBL/GenBank/DDBJ whole genome shotgun (WGS) entry which is preliminary data.</text>
</comment>
<feature type="signal peptide" evidence="1">
    <location>
        <begin position="1"/>
        <end position="20"/>
    </location>
</feature>
<evidence type="ECO:0000313" key="2">
    <source>
        <dbReference type="EMBL" id="TDX83325.1"/>
    </source>
</evidence>
<keyword evidence="3" id="KW-1185">Reference proteome</keyword>
<sequence length="138" mass="15401">MQTKTILTAFLLLFCLSSFAQDKKPTFEETVTYIHKLLVDTNVFFFPAGKKSGSMIKELIINKNGIINIETYNAGNATINVFEVEKIIKKTSSFGIVDKNDNSLGSMSDFPPNNAPKLENAIKHLKTLCVQEHDPFAN</sequence>
<reference evidence="2 3" key="1">
    <citation type="submission" date="2019-03" db="EMBL/GenBank/DDBJ databases">
        <title>Genomic Encyclopedia of Type Strains, Phase III (KMG-III): the genomes of soil and plant-associated and newly described type strains.</title>
        <authorList>
            <person name="Whitman W."/>
        </authorList>
    </citation>
    <scope>NUCLEOTIDE SEQUENCE [LARGE SCALE GENOMIC DNA]</scope>
    <source>
        <strain evidence="2 3">CGMCC 1.12802</strain>
    </source>
</reference>
<organism evidence="2 3">
    <name type="scientific">Epilithonimonas xixisoli</name>
    <dbReference type="NCBI Taxonomy" id="1476462"/>
    <lineage>
        <taxon>Bacteria</taxon>
        <taxon>Pseudomonadati</taxon>
        <taxon>Bacteroidota</taxon>
        <taxon>Flavobacteriia</taxon>
        <taxon>Flavobacteriales</taxon>
        <taxon>Weeksellaceae</taxon>
        <taxon>Chryseobacterium group</taxon>
        <taxon>Epilithonimonas</taxon>
    </lineage>
</organism>
<proteinExistence type="predicted"/>
<feature type="chain" id="PRO_5020734381" evidence="1">
    <location>
        <begin position="21"/>
        <end position="138"/>
    </location>
</feature>
<accession>A0A4R8IET5</accession>
<evidence type="ECO:0000313" key="3">
    <source>
        <dbReference type="Proteomes" id="UP000295313"/>
    </source>
</evidence>
<dbReference type="EMBL" id="SOEO01000003">
    <property type="protein sequence ID" value="TDX83325.1"/>
    <property type="molecule type" value="Genomic_DNA"/>
</dbReference>
<name>A0A4R8IET5_9FLAO</name>
<dbReference type="RefSeq" id="WP_133946527.1">
    <property type="nucleotide sequence ID" value="NZ_SOEO01000003.1"/>
</dbReference>
<evidence type="ECO:0000256" key="1">
    <source>
        <dbReference type="SAM" id="SignalP"/>
    </source>
</evidence>
<keyword evidence="1" id="KW-0732">Signal</keyword>
<dbReference type="AlphaFoldDB" id="A0A4R8IET5"/>
<dbReference type="Proteomes" id="UP000295313">
    <property type="component" value="Unassembled WGS sequence"/>
</dbReference>